<organism evidence="1">
    <name type="scientific">uncultured Caudovirales phage</name>
    <dbReference type="NCBI Taxonomy" id="2100421"/>
    <lineage>
        <taxon>Viruses</taxon>
        <taxon>Duplodnaviria</taxon>
        <taxon>Heunggongvirae</taxon>
        <taxon>Uroviricota</taxon>
        <taxon>Caudoviricetes</taxon>
        <taxon>Peduoviridae</taxon>
        <taxon>Maltschvirus</taxon>
        <taxon>Maltschvirus maltsch</taxon>
    </lineage>
</organism>
<feature type="non-terminal residue" evidence="1">
    <location>
        <position position="1"/>
    </location>
</feature>
<accession>A0A6J5NPA2</accession>
<gene>
    <name evidence="1" type="ORF">UFOVP730_1</name>
</gene>
<proteinExistence type="predicted"/>
<evidence type="ECO:0000313" key="1">
    <source>
        <dbReference type="EMBL" id="CAB4160592.1"/>
    </source>
</evidence>
<name>A0A6J5NPA2_9CAUD</name>
<reference evidence="1" key="1">
    <citation type="submission" date="2020-04" db="EMBL/GenBank/DDBJ databases">
        <authorList>
            <person name="Chiriac C."/>
            <person name="Salcher M."/>
            <person name="Ghai R."/>
            <person name="Kavagutti S V."/>
        </authorList>
    </citation>
    <scope>NUCLEOTIDE SEQUENCE</scope>
</reference>
<sequence>LGKFGIIKDVAPFDLPVNAWSDGSNVLFLENRVTSGPILRDVTNVASVAALTEPVVFTTTLETATGFDPVIFATRDFRFRRYLSDSLTDISPVAAGAVSDAGYTATSLGGITYINRSDFIPHYYNGVANRVDPLPNWNTNWRCQSLRSFKDFLLAINVTKSGVGYPTMVKWSNATQAGQIPADWDEANLASLAGENVISEASSALVDGGSLKNDFVIYSNREAFLLEFIGAPLVFSFRRLFSDAGMVAKNCFVEVDGKHFVFGVDDLYVHDGISKKSIANGRIKRTVFRELNQRKADKCFVFESKALSCIFFCYPSAISELAFPNADYCNRAAVYNYLLDCWSFVDLPNVSSANEANLDPVMIYSSVGGAYAQIGGTFSELEDGYVRHSILTSIAKSSSNVDAHRVLGLDHPGDTKIPKPSVPGLMPKSKISRSGLSLEQLGFALDSRKLVTTLYPLVQSVDQDDSVLVSFGRHDNPDQNAVTGTPIAFNPSTDHKVNTRNTGRFIALDVEFPNTGGYYLSGYDVEVRRLSVR</sequence>
<dbReference type="EMBL" id="LR796716">
    <property type="protein sequence ID" value="CAB4160592.1"/>
    <property type="molecule type" value="Genomic_DNA"/>
</dbReference>
<protein>
    <submittedName>
        <fullName evidence="1">Uncharacterized protein</fullName>
    </submittedName>
</protein>